<protein>
    <submittedName>
        <fullName evidence="1">Uncharacterized protein</fullName>
    </submittedName>
</protein>
<dbReference type="Proteomes" id="UP000807504">
    <property type="component" value="Unassembled WGS sequence"/>
</dbReference>
<evidence type="ECO:0000313" key="2">
    <source>
        <dbReference type="Proteomes" id="UP000807504"/>
    </source>
</evidence>
<evidence type="ECO:0000313" key="1">
    <source>
        <dbReference type="EMBL" id="KAF8791006.1"/>
    </source>
</evidence>
<comment type="caution">
    <text evidence="1">The sequence shown here is derived from an EMBL/GenBank/DDBJ whole genome shotgun (WGS) entry which is preliminary data.</text>
</comment>
<reference evidence="1" key="1">
    <citation type="journal article" date="2020" name="bioRxiv">
        <title>Chromosome-level reference genome of the European wasp spider Argiope bruennichi: a resource for studies on range expansion and evolutionary adaptation.</title>
        <authorList>
            <person name="Sheffer M.M."/>
            <person name="Hoppe A."/>
            <person name="Krehenwinkel H."/>
            <person name="Uhl G."/>
            <person name="Kuss A.W."/>
            <person name="Jensen L."/>
            <person name="Jensen C."/>
            <person name="Gillespie R.G."/>
            <person name="Hoff K.J."/>
            <person name="Prost S."/>
        </authorList>
    </citation>
    <scope>NUCLEOTIDE SEQUENCE</scope>
</reference>
<dbReference type="AlphaFoldDB" id="A0A8T0FJ89"/>
<name>A0A8T0FJ89_ARGBR</name>
<accession>A0A8T0FJ89</accession>
<gene>
    <name evidence="1" type="ORF">HNY73_005943</name>
</gene>
<organism evidence="1 2">
    <name type="scientific">Argiope bruennichi</name>
    <name type="common">Wasp spider</name>
    <name type="synonym">Aranea bruennichi</name>
    <dbReference type="NCBI Taxonomy" id="94029"/>
    <lineage>
        <taxon>Eukaryota</taxon>
        <taxon>Metazoa</taxon>
        <taxon>Ecdysozoa</taxon>
        <taxon>Arthropoda</taxon>
        <taxon>Chelicerata</taxon>
        <taxon>Arachnida</taxon>
        <taxon>Araneae</taxon>
        <taxon>Araneomorphae</taxon>
        <taxon>Entelegynae</taxon>
        <taxon>Araneoidea</taxon>
        <taxon>Araneidae</taxon>
        <taxon>Argiope</taxon>
    </lineage>
</organism>
<proteinExistence type="predicted"/>
<keyword evidence="2" id="KW-1185">Reference proteome</keyword>
<reference evidence="1" key="2">
    <citation type="submission" date="2020-06" db="EMBL/GenBank/DDBJ databases">
        <authorList>
            <person name="Sheffer M."/>
        </authorList>
    </citation>
    <scope>NUCLEOTIDE SEQUENCE</scope>
</reference>
<sequence length="86" mass="9980">MWHTRYDYPCNQALKHLGLLTASSFCEICTCVKLSTTLLGNDPWQRETESMMMIHTDICGSMVPKSFEGEQYFMTRTEDHSFFTEA</sequence>
<dbReference type="EMBL" id="JABXBU010000011">
    <property type="protein sequence ID" value="KAF8791006.1"/>
    <property type="molecule type" value="Genomic_DNA"/>
</dbReference>